<dbReference type="Pfam" id="PF07690">
    <property type="entry name" value="MFS_1"/>
    <property type="match status" value="1"/>
</dbReference>
<feature type="transmembrane region" description="Helical" evidence="7">
    <location>
        <begin position="202"/>
        <end position="222"/>
    </location>
</feature>
<evidence type="ECO:0000256" key="4">
    <source>
        <dbReference type="ARBA" id="ARBA00022692"/>
    </source>
</evidence>
<dbReference type="PROSITE" id="PS50850">
    <property type="entry name" value="MFS"/>
    <property type="match status" value="1"/>
</dbReference>
<dbReference type="AlphaFoldDB" id="A0A1A6AVP1"/>
<keyword evidence="4 7" id="KW-0812">Transmembrane</keyword>
<keyword evidence="5 7" id="KW-1133">Transmembrane helix</keyword>
<reference evidence="9 10" key="1">
    <citation type="journal article" date="2012" name="Front. Microbiol.">
        <title>Draft Genome Sequence of the Virulent Strain 01-B526 of the Fish Pathogen Aeromonas salmonicida.</title>
        <authorList>
            <person name="Charette S.J."/>
            <person name="Brochu F."/>
            <person name="Boyle B."/>
            <person name="Filion G."/>
            <person name="Tanaka K.H."/>
            <person name="Derome N."/>
        </authorList>
    </citation>
    <scope>NUCLEOTIDE SEQUENCE [LARGE SCALE GENOMIC DNA]</scope>
    <source>
        <strain evidence="9 10">P11</strain>
    </source>
</reference>
<feature type="transmembrane region" description="Helical" evidence="7">
    <location>
        <begin position="436"/>
        <end position="453"/>
    </location>
</feature>
<dbReference type="PRINTS" id="PR01036">
    <property type="entry name" value="TCRTETB"/>
</dbReference>
<keyword evidence="10" id="KW-1185">Reference proteome</keyword>
<dbReference type="InterPro" id="IPR020846">
    <property type="entry name" value="MFS_dom"/>
</dbReference>
<evidence type="ECO:0000256" key="6">
    <source>
        <dbReference type="ARBA" id="ARBA00023136"/>
    </source>
</evidence>
<feature type="transmembrane region" description="Helical" evidence="7">
    <location>
        <begin position="170"/>
        <end position="190"/>
    </location>
</feature>
<feature type="transmembrane region" description="Helical" evidence="7">
    <location>
        <begin position="137"/>
        <end position="158"/>
    </location>
</feature>
<feature type="transmembrane region" description="Helical" evidence="7">
    <location>
        <begin position="360"/>
        <end position="379"/>
    </location>
</feature>
<name>A0A1A6AVP1_9CLOT</name>
<feature type="transmembrane region" description="Helical" evidence="7">
    <location>
        <begin position="269"/>
        <end position="293"/>
    </location>
</feature>
<evidence type="ECO:0000256" key="5">
    <source>
        <dbReference type="ARBA" id="ARBA00022989"/>
    </source>
</evidence>
<dbReference type="InterPro" id="IPR004638">
    <property type="entry name" value="EmrB-like"/>
</dbReference>
<evidence type="ECO:0000259" key="8">
    <source>
        <dbReference type="PROSITE" id="PS50850"/>
    </source>
</evidence>
<feature type="transmembrane region" description="Helical" evidence="7">
    <location>
        <begin position="52"/>
        <end position="70"/>
    </location>
</feature>
<dbReference type="EMBL" id="LROS01000015">
    <property type="protein sequence ID" value="OBR94156.1"/>
    <property type="molecule type" value="Genomic_DNA"/>
</dbReference>
<comment type="caution">
    <text evidence="9">The sequence shown here is derived from an EMBL/GenBank/DDBJ whole genome shotgun (WGS) entry which is preliminary data.</text>
</comment>
<feature type="transmembrane region" description="Helical" evidence="7">
    <location>
        <begin position="328"/>
        <end position="348"/>
    </location>
</feature>
<sequence length="463" mass="50096">MNNEKNTDFKNKKIVAFAAIVIGFFMTMLDTTIVNIALPKITESFNTNVQDITWISNGFNIALAVIILTASRLGDQFGRKKLFLLGLFVFTLTSLLEGFSNSLEMLIVLRVVQGLSAGIMVPLTIPLSVEIFSVEKFGAIVGIWGAVGGCASACGPGLGGLLTNTFSWQAVFFVNVPFGVISFILSAMFLKESFDETATKSIDFLGIITSSISMLTLILGLIQAPDKGWNSIYILILFTVSIILFIIIEVKVKEPMLPMQLLQSKYFTGASVTMIFMTAGMMAGSFLVSFFLIRIMKLSVLDAGLTIIAMPVTMVVLSLVAGPISHKIGARLFAILDIILASLSVYLFGTLDAGSSRLDVMWRLAVCGAGVGMSMSPLMASVVRNAPRDKVGIASGVANVSRTIGMVLGVAVLATLLNHNMNNTALSNYVVYDNTFKTFSFMLIFGIIFPMFSDKPYKGRKKQ</sequence>
<dbReference type="SUPFAM" id="SSF103473">
    <property type="entry name" value="MFS general substrate transporter"/>
    <property type="match status" value="1"/>
</dbReference>
<feature type="domain" description="Major facilitator superfamily (MFS) profile" evidence="8">
    <location>
        <begin position="16"/>
        <end position="458"/>
    </location>
</feature>
<evidence type="ECO:0000256" key="2">
    <source>
        <dbReference type="ARBA" id="ARBA00022448"/>
    </source>
</evidence>
<keyword evidence="3" id="KW-1003">Cell membrane</keyword>
<proteinExistence type="predicted"/>
<dbReference type="PANTHER" id="PTHR42718">
    <property type="entry name" value="MAJOR FACILITATOR SUPERFAMILY MULTIDRUG TRANSPORTER MFSC"/>
    <property type="match status" value="1"/>
</dbReference>
<dbReference type="InterPro" id="IPR036259">
    <property type="entry name" value="MFS_trans_sf"/>
</dbReference>
<feature type="transmembrane region" description="Helical" evidence="7">
    <location>
        <begin position="299"/>
        <end position="321"/>
    </location>
</feature>
<dbReference type="InterPro" id="IPR011701">
    <property type="entry name" value="MFS"/>
</dbReference>
<feature type="transmembrane region" description="Helical" evidence="7">
    <location>
        <begin position="391"/>
        <end position="416"/>
    </location>
</feature>
<organism evidence="9 10">
    <name type="scientific">Clostridium ragsdalei P11</name>
    <dbReference type="NCBI Taxonomy" id="1353534"/>
    <lineage>
        <taxon>Bacteria</taxon>
        <taxon>Bacillati</taxon>
        <taxon>Bacillota</taxon>
        <taxon>Clostridia</taxon>
        <taxon>Eubacteriales</taxon>
        <taxon>Clostridiaceae</taxon>
        <taxon>Clostridium</taxon>
    </lineage>
</organism>
<evidence type="ECO:0000256" key="3">
    <source>
        <dbReference type="ARBA" id="ARBA00022475"/>
    </source>
</evidence>
<evidence type="ECO:0000313" key="10">
    <source>
        <dbReference type="Proteomes" id="UP000093954"/>
    </source>
</evidence>
<comment type="subcellular location">
    <subcellularLocation>
        <location evidence="1">Cell membrane</location>
        <topology evidence="1">Multi-pass membrane protein</topology>
    </subcellularLocation>
</comment>
<dbReference type="CDD" id="cd17321">
    <property type="entry name" value="MFS_MMR_MDR_like"/>
    <property type="match status" value="1"/>
</dbReference>
<dbReference type="RefSeq" id="WP_065078001.1">
    <property type="nucleotide sequence ID" value="NZ_LROS01000015.1"/>
</dbReference>
<dbReference type="Gene3D" id="1.20.1250.20">
    <property type="entry name" value="MFS general substrate transporter like domains"/>
    <property type="match status" value="1"/>
</dbReference>
<dbReference type="PATRIC" id="fig|1353534.3.peg.1732"/>
<dbReference type="GO" id="GO:0022857">
    <property type="term" value="F:transmembrane transporter activity"/>
    <property type="evidence" value="ECO:0007669"/>
    <property type="project" value="InterPro"/>
</dbReference>
<dbReference type="Proteomes" id="UP000093954">
    <property type="component" value="Unassembled WGS sequence"/>
</dbReference>
<evidence type="ECO:0000313" key="9">
    <source>
        <dbReference type="EMBL" id="OBR94156.1"/>
    </source>
</evidence>
<feature type="transmembrane region" description="Helical" evidence="7">
    <location>
        <begin position="228"/>
        <end position="248"/>
    </location>
</feature>
<keyword evidence="6 7" id="KW-0472">Membrane</keyword>
<keyword evidence="2" id="KW-0813">Transport</keyword>
<evidence type="ECO:0000256" key="1">
    <source>
        <dbReference type="ARBA" id="ARBA00004651"/>
    </source>
</evidence>
<accession>A0A1A6AVP1</accession>
<feature type="transmembrane region" description="Helical" evidence="7">
    <location>
        <begin position="105"/>
        <end position="125"/>
    </location>
</feature>
<feature type="transmembrane region" description="Helical" evidence="7">
    <location>
        <begin position="14"/>
        <end position="37"/>
    </location>
</feature>
<dbReference type="PANTHER" id="PTHR42718:SF46">
    <property type="entry name" value="BLR6921 PROTEIN"/>
    <property type="match status" value="1"/>
</dbReference>
<dbReference type="NCBIfam" id="TIGR00711">
    <property type="entry name" value="efflux_EmrB"/>
    <property type="match status" value="1"/>
</dbReference>
<protein>
    <submittedName>
        <fullName evidence="9">Multidrug resistance protein Stp</fullName>
    </submittedName>
</protein>
<dbReference type="Gene3D" id="1.20.1720.10">
    <property type="entry name" value="Multidrug resistance protein D"/>
    <property type="match status" value="1"/>
</dbReference>
<evidence type="ECO:0000256" key="7">
    <source>
        <dbReference type="SAM" id="Phobius"/>
    </source>
</evidence>
<gene>
    <name evidence="9" type="primary">stp_3</name>
    <name evidence="9" type="ORF">CLRAG_16960</name>
</gene>
<dbReference type="GO" id="GO:0005886">
    <property type="term" value="C:plasma membrane"/>
    <property type="evidence" value="ECO:0007669"/>
    <property type="project" value="UniProtKB-SubCell"/>
</dbReference>
<feature type="transmembrane region" description="Helical" evidence="7">
    <location>
        <begin position="82"/>
        <end position="99"/>
    </location>
</feature>